<comment type="caution">
    <text evidence="2">The sequence shown here is derived from an EMBL/GenBank/DDBJ whole genome shotgun (WGS) entry which is preliminary data.</text>
</comment>
<dbReference type="InParanoid" id="A0A1V8SNA3"/>
<evidence type="ECO:0000313" key="2">
    <source>
        <dbReference type="EMBL" id="OQO00613.1"/>
    </source>
</evidence>
<sequence>MTEPEQLLTTAAAPTSQDLQDTLTPDDTIVLADYSRRVDLPAIMQLNVADFRVLNKMLAAEGDLLNSAQAEAVGRILDDGKRIGEAHQQETPQHVAHRLKLLQGRVYGLTDQVARRTYSVADAGSSAQTVRVFLAEDEALLEDFFRVCRVPNNAEMEMLASFLQREIFEIYNWFAARSTEAEAVQVRQARSIEIARRVHRAKVARLCATSPQRSQTKTTPSLAQQSGTSRAPQATSKKRKAAVSVDLAVEAMD</sequence>
<evidence type="ECO:0000313" key="3">
    <source>
        <dbReference type="Proteomes" id="UP000192596"/>
    </source>
</evidence>
<dbReference type="Proteomes" id="UP000192596">
    <property type="component" value="Unassembled WGS sequence"/>
</dbReference>
<accession>A0A1V8SNA3</accession>
<keyword evidence="3" id="KW-1185">Reference proteome</keyword>
<dbReference type="EMBL" id="NAJO01000034">
    <property type="protein sequence ID" value="OQO00613.1"/>
    <property type="molecule type" value="Genomic_DNA"/>
</dbReference>
<feature type="region of interest" description="Disordered" evidence="1">
    <location>
        <begin position="207"/>
        <end position="245"/>
    </location>
</feature>
<dbReference type="InterPro" id="IPR009057">
    <property type="entry name" value="Homeodomain-like_sf"/>
</dbReference>
<dbReference type="OrthoDB" id="5403543at2759"/>
<feature type="region of interest" description="Disordered" evidence="1">
    <location>
        <begin position="1"/>
        <end position="20"/>
    </location>
</feature>
<evidence type="ECO:0000256" key="1">
    <source>
        <dbReference type="SAM" id="MobiDB-lite"/>
    </source>
</evidence>
<organism evidence="2 3">
    <name type="scientific">Cryoendolithus antarcticus</name>
    <dbReference type="NCBI Taxonomy" id="1507870"/>
    <lineage>
        <taxon>Eukaryota</taxon>
        <taxon>Fungi</taxon>
        <taxon>Dikarya</taxon>
        <taxon>Ascomycota</taxon>
        <taxon>Pezizomycotina</taxon>
        <taxon>Dothideomycetes</taxon>
        <taxon>Dothideomycetidae</taxon>
        <taxon>Cladosporiales</taxon>
        <taxon>Cladosporiaceae</taxon>
        <taxon>Cryoendolithus</taxon>
    </lineage>
</organism>
<protein>
    <submittedName>
        <fullName evidence="2">Uncharacterized protein</fullName>
    </submittedName>
</protein>
<dbReference type="AlphaFoldDB" id="A0A1V8SNA3"/>
<reference evidence="3" key="1">
    <citation type="submission" date="2017-03" db="EMBL/GenBank/DDBJ databases">
        <title>Genomes of endolithic fungi from Antarctica.</title>
        <authorList>
            <person name="Coleine C."/>
            <person name="Masonjones S."/>
            <person name="Stajich J.E."/>
        </authorList>
    </citation>
    <scope>NUCLEOTIDE SEQUENCE [LARGE SCALE GENOMIC DNA]</scope>
    <source>
        <strain evidence="3">CCFEE 5527</strain>
    </source>
</reference>
<dbReference type="SUPFAM" id="SSF46689">
    <property type="entry name" value="Homeodomain-like"/>
    <property type="match status" value="1"/>
</dbReference>
<name>A0A1V8SNA3_9PEZI</name>
<feature type="compositionally biased region" description="Polar residues" evidence="1">
    <location>
        <begin position="209"/>
        <end position="235"/>
    </location>
</feature>
<proteinExistence type="predicted"/>
<gene>
    <name evidence="2" type="ORF">B0A48_13103</name>
</gene>